<dbReference type="Ensembl" id="ENSAPLT00000047463.1">
    <property type="protein sequence ID" value="ENSAPLP00000026651.1"/>
    <property type="gene ID" value="ENSAPLG00000019290.1"/>
</dbReference>
<dbReference type="GeneTree" id="ENSGT00940000162133"/>
<dbReference type="Proteomes" id="UP000016666">
    <property type="component" value="Unassembled WGS sequence"/>
</dbReference>
<feature type="domain" description="BACK" evidence="2">
    <location>
        <begin position="38"/>
        <end position="104"/>
    </location>
</feature>
<dbReference type="PANTHER" id="PTHR46965:SF1">
    <property type="entry name" value="BTB_POZ DOMAIN-CONTAINING PROTEIN 19"/>
    <property type="match status" value="1"/>
</dbReference>
<reference evidence="3" key="2">
    <citation type="submission" date="2025-08" db="UniProtKB">
        <authorList>
            <consortium name="Ensembl"/>
        </authorList>
    </citation>
    <scope>IDENTIFICATION</scope>
</reference>
<dbReference type="CDD" id="cd18494">
    <property type="entry name" value="BACK_BTBD19"/>
    <property type="match status" value="1"/>
</dbReference>
<dbReference type="Gene3D" id="1.25.40.420">
    <property type="match status" value="1"/>
</dbReference>
<feature type="compositionally biased region" description="Low complexity" evidence="1">
    <location>
        <begin position="223"/>
        <end position="242"/>
    </location>
</feature>
<protein>
    <submittedName>
        <fullName evidence="3">BTB domain containing 19</fullName>
    </submittedName>
</protein>
<keyword evidence="4" id="KW-1185">Reference proteome</keyword>
<organism evidence="3 4">
    <name type="scientific">Anas platyrhynchos platyrhynchos</name>
    <name type="common">Northern mallard</name>
    <dbReference type="NCBI Taxonomy" id="8840"/>
    <lineage>
        <taxon>Eukaryota</taxon>
        <taxon>Metazoa</taxon>
        <taxon>Chordata</taxon>
        <taxon>Craniata</taxon>
        <taxon>Vertebrata</taxon>
        <taxon>Euteleostomi</taxon>
        <taxon>Archelosauria</taxon>
        <taxon>Archosauria</taxon>
        <taxon>Dinosauria</taxon>
        <taxon>Saurischia</taxon>
        <taxon>Theropoda</taxon>
        <taxon>Coelurosauria</taxon>
        <taxon>Aves</taxon>
        <taxon>Neognathae</taxon>
        <taxon>Galloanserae</taxon>
        <taxon>Anseriformes</taxon>
        <taxon>Anatidae</taxon>
        <taxon>Anatinae</taxon>
        <taxon>Anas</taxon>
    </lineage>
</organism>
<evidence type="ECO:0000256" key="1">
    <source>
        <dbReference type="SAM" id="MobiDB-lite"/>
    </source>
</evidence>
<dbReference type="PANTHER" id="PTHR46965">
    <property type="entry name" value="BTB/POZ DOMAIN-CONTAINING PROTEIN 19"/>
    <property type="match status" value="1"/>
</dbReference>
<dbReference type="InterPro" id="IPR011705">
    <property type="entry name" value="BACK"/>
</dbReference>
<accession>A0A493TL96</accession>
<dbReference type="Pfam" id="PF07707">
    <property type="entry name" value="BACK"/>
    <property type="match status" value="1"/>
</dbReference>
<dbReference type="STRING" id="8840.ENSAPLP00000026651"/>
<evidence type="ECO:0000313" key="4">
    <source>
        <dbReference type="Proteomes" id="UP000016666"/>
    </source>
</evidence>
<sequence>EHLRAGGIRGFSVGCFFFLGGCLLPALDPLAGARVVPQAAVTYGQADLQQHCLAFIESCTAAVVRTRGFHELSDTVLARVLRSDRLAVDELDLVQAVREWAHVSSVSAAQRGRGGSQNTPPVPDAELGVLQAVLGRPVPEVAALPVRELRLPLLAPSELATLESHNQRDLLIPVSCLDFGGLDLGFGGKLEPHSCPHRRWRALRQPGGPTHCGVAAGCPPSSAGPGAARGPATTTGTWTRTPNRGCAPPSPTGGLGERLRPPSWVLCGGAGCGVWGWASIKRFFPHFTALGSGRIRGHPTVGAVGQLQKAMWALWG</sequence>
<name>A0A493TL96_ANAPP</name>
<gene>
    <name evidence="3" type="primary">BTBD19</name>
</gene>
<feature type="region of interest" description="Disordered" evidence="1">
    <location>
        <begin position="223"/>
        <end position="254"/>
    </location>
</feature>
<evidence type="ECO:0000259" key="2">
    <source>
        <dbReference type="Pfam" id="PF07707"/>
    </source>
</evidence>
<dbReference type="AlphaFoldDB" id="A0A493TL96"/>
<dbReference type="InterPro" id="IPR042846">
    <property type="entry name" value="BTBD19"/>
</dbReference>
<reference evidence="3" key="3">
    <citation type="submission" date="2025-09" db="UniProtKB">
        <authorList>
            <consortium name="Ensembl"/>
        </authorList>
    </citation>
    <scope>IDENTIFICATION</scope>
</reference>
<reference evidence="4" key="1">
    <citation type="submission" date="2017-10" db="EMBL/GenBank/DDBJ databases">
        <title>A new Pekin duck reference genome.</title>
        <authorList>
            <person name="Hou Z.-C."/>
            <person name="Zhou Z.-K."/>
            <person name="Zhu F."/>
            <person name="Hou S.-S."/>
        </authorList>
    </citation>
    <scope>NUCLEOTIDE SEQUENCE [LARGE SCALE GENOMIC DNA]</scope>
</reference>
<evidence type="ECO:0000313" key="3">
    <source>
        <dbReference type="Ensembl" id="ENSAPLP00000026651.1"/>
    </source>
</evidence>
<proteinExistence type="predicted"/>